<dbReference type="EMBL" id="VOSW01000123">
    <property type="protein sequence ID" value="KAE8754508.1"/>
    <property type="molecule type" value="Genomic_DNA"/>
</dbReference>
<protein>
    <submittedName>
        <fullName evidence="3">DUF4339 domain-containing protein</fullName>
    </submittedName>
</protein>
<evidence type="ECO:0000313" key="4">
    <source>
        <dbReference type="Proteomes" id="UP000463700"/>
    </source>
</evidence>
<evidence type="ECO:0000256" key="1">
    <source>
        <dbReference type="SAM" id="MobiDB-lite"/>
    </source>
</evidence>
<gene>
    <name evidence="3" type="ORF">FSO04_39340</name>
</gene>
<accession>A0A6N6W3Q7</accession>
<dbReference type="Gene3D" id="3.40.50.1440">
    <property type="entry name" value="Tubulin/FtsZ, GTPase domain"/>
    <property type="match status" value="1"/>
</dbReference>
<dbReference type="Pfam" id="PF14237">
    <property type="entry name" value="GYF_2"/>
    <property type="match status" value="1"/>
</dbReference>
<reference evidence="3 4" key="1">
    <citation type="journal article" date="2020" name="Int. J. Syst. Evol. Microbiol.">
        <title>Paraburkholderia madseniana sp. nov., a phenolic acid-degrading bacterium isolated from acidic forest soil.</title>
        <authorList>
            <person name="Wilhelm R.C."/>
            <person name="Murphy S.J.L."/>
            <person name="Feriancek N.M."/>
            <person name="Karasz D.C."/>
            <person name="DeRito C.M."/>
            <person name="Newman J.D."/>
            <person name="Buckley D.H."/>
        </authorList>
    </citation>
    <scope>NUCLEOTIDE SEQUENCE [LARGE SCALE GENOMIC DNA]</scope>
    <source>
        <strain evidence="3 4">RP11</strain>
    </source>
</reference>
<dbReference type="AlphaFoldDB" id="A0A6N6W3Q7"/>
<dbReference type="InterPro" id="IPR036525">
    <property type="entry name" value="Tubulin/FtsZ_GTPase_sf"/>
</dbReference>
<comment type="caution">
    <text evidence="3">The sequence shown here is derived from an EMBL/GenBank/DDBJ whole genome shotgun (WGS) entry which is preliminary data.</text>
</comment>
<sequence length="1247" mass="138755">MSDIINQTIGADSAKKQEQTIELRPTLFIGVGGTGMEVLMRLRRRILNTLWGGTNHRTRVESLVDFPVAQFIQFDLDTGAIVETNRAQADDLQFPLVKFSDDEKIVETFDMDKYSRDDDALEKYPHVKEWLSLTPKKIRELGIDPAKGAGQIRAVSRLYLFDKYTKLRDKIRLKLRTLKASLSHERQLSELGLRMETSKFRVVVVASVAGGTGSGAFLDIGLISRWLAKSEVAHADVELMLFLPTGYADKNKDRTAANGYAALMELESAMMGNKGYVGRWDAYDQPELHREPYQEVYLIDSGNLAQQNTKDINDIYHMVADTLFEDFASGDFARRKRSTAVNQAQHKNFLHDALVPRNRFPDMRLSYSKRFSAFGQAVLDTRQEARRDELAHRWASAMLQAFFGVGSGDLGANRATDKQRDEFMASYVGLRPATFSDFPEFSDKNIELQRSSGEFTDYAVTNDLLQDKQGSLLAGIEQRVNTQIDAIRTGFQRAEWPTHLRDAMKMLERDAVRDQDSTADTTEDRVTKRRREVFERIKKTVRDQLYAYLDNKEFGGLEYVLSLVEQIKDRLEVQGTGLIAALETNAGRYREIKEAVRSREYERLLDNLAQTRSGIFGLAGGDKQANTVLDHLRIEMANALKFHLRAKAASEAALLMDDVSAWLGRKTGIDSQGRATWSGLVGELQAGRDEVLGMLRDLQNANSILQLDLTKQHSTLIIVPATIREVPMPAAPQLREWADEAFKDLGGSQVLFPMLADAEQRGEILIKIKRMAERQLTTLSAIDPMGDTTDPLVEALDHMAPGQRGEYFRKLLACAMPWIDANLGGDFALNADQYKCFIGVNNADDFRRKFGAEIDASVPTHAGITPGQISIVETGIPGRAVCYCELSGVPMTVLRGLEGWRTSYRKESEKSPTHTHIDSTQFSHPMAPSTDEIGRLAEDFKQYLLAVMLGILTRATQRVMPPGQYQFAVARGDVRRIGNERAIRQNGLPITYRSQIVSRVQEALADLDALQTSALAALCTYYETAVYTPKLVSDSTGAEQSRKGFASSIAAEARRELRDSARRKGVSEAELDRHERRLLDDLTPWLVVIGDSDADAYDWEVREPNEDQLPRLKFAIRPEYLAPHALDNLLSASAVGTTSTAFQAGPGASGPGMPPPLAPASVAPPPLVFAPPVAHQYFLAVTGQQYGPYSGQQIAQFMQAGQIAVATTKVWRQGLGDWVDLAYFAELTETSQAAPPPLPPATPPSLT</sequence>
<organism evidence="3 4">
    <name type="scientific">Paraburkholderia madseniana</name>
    <dbReference type="NCBI Taxonomy" id="2599607"/>
    <lineage>
        <taxon>Bacteria</taxon>
        <taxon>Pseudomonadati</taxon>
        <taxon>Pseudomonadota</taxon>
        <taxon>Betaproteobacteria</taxon>
        <taxon>Burkholderiales</taxon>
        <taxon>Burkholderiaceae</taxon>
        <taxon>Paraburkholderia</taxon>
    </lineage>
</organism>
<evidence type="ECO:0000259" key="2">
    <source>
        <dbReference type="Pfam" id="PF14237"/>
    </source>
</evidence>
<dbReference type="OrthoDB" id="3400278at2"/>
<dbReference type="Pfam" id="PF13809">
    <property type="entry name" value="Tubulin_2"/>
    <property type="match status" value="1"/>
</dbReference>
<name>A0A6N6W3Q7_9BURK</name>
<dbReference type="InterPro" id="IPR025904">
    <property type="entry name" value="Tubulin-like"/>
</dbReference>
<feature type="region of interest" description="Disordered" evidence="1">
    <location>
        <begin position="906"/>
        <end position="925"/>
    </location>
</feature>
<evidence type="ECO:0000313" key="3">
    <source>
        <dbReference type="EMBL" id="KAE8754508.1"/>
    </source>
</evidence>
<proteinExistence type="predicted"/>
<feature type="domain" description="GYF" evidence="2">
    <location>
        <begin position="1177"/>
        <end position="1227"/>
    </location>
</feature>
<dbReference type="Proteomes" id="UP000463700">
    <property type="component" value="Unassembled WGS sequence"/>
</dbReference>
<dbReference type="InterPro" id="IPR025640">
    <property type="entry name" value="GYF_2"/>
</dbReference>
<feature type="compositionally biased region" description="Basic and acidic residues" evidence="1">
    <location>
        <begin position="906"/>
        <end position="917"/>
    </location>
</feature>
<dbReference type="RefSeq" id="WP_154566843.1">
    <property type="nucleotide sequence ID" value="NZ_VOSW01000123.1"/>
</dbReference>